<dbReference type="Proteomes" id="UP000464214">
    <property type="component" value="Chromosome"/>
</dbReference>
<feature type="region of interest" description="Disordered" evidence="1">
    <location>
        <begin position="403"/>
        <end position="423"/>
    </location>
</feature>
<dbReference type="EMBL" id="CP047897">
    <property type="protein sequence ID" value="QHL87371.1"/>
    <property type="molecule type" value="Genomic_DNA"/>
</dbReference>
<organism evidence="3 4">
    <name type="scientific">Nibribacter ruber</name>
    <dbReference type="NCBI Taxonomy" id="2698458"/>
    <lineage>
        <taxon>Bacteria</taxon>
        <taxon>Pseudomonadati</taxon>
        <taxon>Bacteroidota</taxon>
        <taxon>Cytophagia</taxon>
        <taxon>Cytophagales</taxon>
        <taxon>Hymenobacteraceae</taxon>
        <taxon>Nibribacter</taxon>
    </lineage>
</organism>
<gene>
    <name evidence="3" type="ORF">GU926_07960</name>
</gene>
<dbReference type="KEGG" id="nib:GU926_07960"/>
<feature type="signal peptide" evidence="2">
    <location>
        <begin position="1"/>
        <end position="21"/>
    </location>
</feature>
<evidence type="ECO:0000256" key="1">
    <source>
        <dbReference type="SAM" id="MobiDB-lite"/>
    </source>
</evidence>
<evidence type="ECO:0000313" key="3">
    <source>
        <dbReference type="EMBL" id="QHL87371.1"/>
    </source>
</evidence>
<accession>A0A6P1NZL5</accession>
<keyword evidence="4" id="KW-1185">Reference proteome</keyword>
<reference evidence="3 4" key="1">
    <citation type="submission" date="2020-01" db="EMBL/GenBank/DDBJ databases">
        <authorList>
            <person name="Kim M."/>
        </authorList>
    </citation>
    <scope>NUCLEOTIDE SEQUENCE [LARGE SCALE GENOMIC DNA]</scope>
    <source>
        <strain evidence="3 4">BT10</strain>
    </source>
</reference>
<evidence type="ECO:0008006" key="5">
    <source>
        <dbReference type="Google" id="ProtNLM"/>
    </source>
</evidence>
<feature type="chain" id="PRO_5026922506" description="Macroglobulin domain-containing protein" evidence="2">
    <location>
        <begin position="22"/>
        <end position="762"/>
    </location>
</feature>
<proteinExistence type="predicted"/>
<name>A0A6P1NZL5_9BACT</name>
<dbReference type="AlphaFoldDB" id="A0A6P1NZL5"/>
<keyword evidence="2" id="KW-0732">Signal</keyword>
<sequence length="762" mass="82284">MKALWALLLLPLLAFMPRQNATWDHWLQQLQNWTAQEIAAPRVLLHLSQPFYASGDTLRFAAHNLQTASSTPEQISGLLQVEFRAVRLQDSRNYQFTLKEGVAQGAIPLADSLPAGEYELVAYTAGMPQGGVGQKVRILGPVQPEMADAKTLGLSTLQVSAFPEGGHLVAGVEGTLAVEALGDAAGLTGKVLDPANKTLATFKTDAAGKALLKLSPTVAQSLKVQVQNAQGQLAVATIPVLAAGIGLQVNTSNPSEVRVNLQPNLEWSKAAGNQEVLVAFITANGPVQSQKVNLAGGGPREITFIRGEASTGSAQVVVMNSAGQVEAARTFYARGISPALVHVRTDRQRYGRREKVTLTLTATNTAGAPMATHLSVAVQNAPMAASPEVLDWELRKMPVSYSLQNPNTEPTGRTAVEPSAGAGQGKKGIVVDIAGKPMAGATVMFMGEEEAGTIILNAQPDGSFVLQDPAFTSNSRLIYDVLQLGKRVEGARVQWQHAGSLQKVSGFKGPLVLTHQEKLYLQQAAQRKLFSRAFPGLRAGQTNANSLPTPLEQESIGAADRTFDLTKYVAFKNVEEVIKEVLPITNLINTPKGKEPRIFSLDLNTTFKEHPLYLVNGYPTFNTQWVLQLPGNQLEKVSLYYSTARLRRIGQMARNGVISITTLNKDLHPDAFKDDRTFFWDGLAPAFPFKAPVYEMTAQERIPDFRPLLYWAPSLTTDAKGQAVLTFYTSDDTGNFVIEVNGLTSSGQVIRQTHPLQVAAAL</sequence>
<protein>
    <recommendedName>
        <fullName evidence="5">Macroglobulin domain-containing protein</fullName>
    </recommendedName>
</protein>
<dbReference type="RefSeq" id="WP_160690704.1">
    <property type="nucleotide sequence ID" value="NZ_CP047897.1"/>
</dbReference>
<evidence type="ECO:0000256" key="2">
    <source>
        <dbReference type="SAM" id="SignalP"/>
    </source>
</evidence>
<evidence type="ECO:0000313" key="4">
    <source>
        <dbReference type="Proteomes" id="UP000464214"/>
    </source>
</evidence>